<dbReference type="PANTHER" id="PTHR11806">
    <property type="entry name" value="GLUCOSE INHIBITED DIVISION PROTEIN A"/>
    <property type="match status" value="1"/>
</dbReference>
<dbReference type="HAMAP" id="MF_01037">
    <property type="entry name" value="TrmFO"/>
    <property type="match status" value="1"/>
</dbReference>
<comment type="cofactor">
    <cofactor evidence="1 10">
        <name>FAD</name>
        <dbReference type="ChEBI" id="CHEBI:57692"/>
    </cofactor>
</comment>
<accession>A0A926D3U4</accession>
<dbReference type="PANTHER" id="PTHR11806:SF2">
    <property type="entry name" value="METHYLENETETRAHYDROFOLATE--TRNA-(URACIL-5-)-METHYLTRANSFERASE TRMFO"/>
    <property type="match status" value="1"/>
</dbReference>
<dbReference type="InterPro" id="IPR002218">
    <property type="entry name" value="MnmG-rel"/>
</dbReference>
<keyword evidence="2 10" id="KW-0963">Cytoplasm</keyword>
<dbReference type="GO" id="GO:0005829">
    <property type="term" value="C:cytosol"/>
    <property type="evidence" value="ECO:0007669"/>
    <property type="project" value="TreeGrafter"/>
</dbReference>
<dbReference type="Gene3D" id="3.50.50.60">
    <property type="entry name" value="FAD/NAD(P)-binding domain"/>
    <property type="match status" value="2"/>
</dbReference>
<comment type="similarity">
    <text evidence="10">Belongs to the MnmG family. TrmFO subfamily.</text>
</comment>
<dbReference type="GO" id="GO:0047151">
    <property type="term" value="F:tRNA (uracil(54)-C5)-methyltransferase activity, 5,10-methylenetetrahydrofolate-dependent"/>
    <property type="evidence" value="ECO:0007669"/>
    <property type="project" value="UniProtKB-UniRule"/>
</dbReference>
<dbReference type="Proteomes" id="UP000623172">
    <property type="component" value="Unassembled WGS sequence"/>
</dbReference>
<keyword evidence="5 10" id="KW-0808">Transferase</keyword>
<dbReference type="NCBIfam" id="NF003739">
    <property type="entry name" value="PRK05335.1"/>
    <property type="match status" value="1"/>
</dbReference>
<keyword evidence="8 10" id="KW-0521">NADP</keyword>
<evidence type="ECO:0000256" key="3">
    <source>
        <dbReference type="ARBA" id="ARBA00022603"/>
    </source>
</evidence>
<dbReference type="GO" id="GO:0030488">
    <property type="term" value="P:tRNA methylation"/>
    <property type="evidence" value="ECO:0007669"/>
    <property type="project" value="TreeGrafter"/>
</dbReference>
<keyword evidence="6 10" id="KW-0819">tRNA processing</keyword>
<evidence type="ECO:0000313" key="13">
    <source>
        <dbReference type="Proteomes" id="UP000623172"/>
    </source>
</evidence>
<evidence type="ECO:0000256" key="4">
    <source>
        <dbReference type="ARBA" id="ARBA00022630"/>
    </source>
</evidence>
<dbReference type="EC" id="2.1.1.74" evidence="10"/>
<evidence type="ECO:0000256" key="1">
    <source>
        <dbReference type="ARBA" id="ARBA00001974"/>
    </source>
</evidence>
<evidence type="ECO:0000256" key="5">
    <source>
        <dbReference type="ARBA" id="ARBA00022679"/>
    </source>
</evidence>
<dbReference type="GO" id="GO:0050660">
    <property type="term" value="F:flavin adenine dinucleotide binding"/>
    <property type="evidence" value="ECO:0007669"/>
    <property type="project" value="UniProtKB-UniRule"/>
</dbReference>
<feature type="domain" description="MnmG N-terminal" evidence="11">
    <location>
        <begin position="2"/>
        <end position="362"/>
    </location>
</feature>
<sequence>MKVRIVGGGLAGCEAAWQLARRGHEVELWEMKPEKYTPAHSNPDLGELVCSNSLKSNELTSASGLLKQEMRLFGSLIIATADAVRVPAGSALAVDRDAFARTLTERVKSEPRITVLAGEVERLDPEIPTIVATGPLTSDALADHIAELLGLERLYFYDAEAPIVSAESLNMDVVFAASRYGKGEDYLNCPMNREEYEAFWHALVEAKTAPVHGFEDKKVFEACMPVETLAKRGPRTLAFGPLRPVGLIDPKTERRPYATVQLRKENLEGTLYNIVGFQTRLTYGEQKRVFGMIPGLEDAEFVRYGVMHRNTYLPAPDHLNARFQTVKLPNLFFAGQITGVEGYVESAASGLMAAIHMDRYLKALAPVDFGPRTMLGALSRHIGTPAVNYQPMNANFGILEPLPERIRGKKEKYGVLAKRSLAELERLIEGMQLRPAD</sequence>
<dbReference type="RefSeq" id="WP_249315058.1">
    <property type="nucleotide sequence ID" value="NZ_JACRSR010000001.1"/>
</dbReference>
<comment type="caution">
    <text evidence="12">The sequence shown here is derived from an EMBL/GenBank/DDBJ whole genome shotgun (WGS) entry which is preliminary data.</text>
</comment>
<keyword evidence="3 10" id="KW-0489">Methyltransferase</keyword>
<dbReference type="AlphaFoldDB" id="A0A926D3U4"/>
<protein>
    <recommendedName>
        <fullName evidence="10">Methylenetetrahydrofolate--tRNA-(uracil-5-)-methyltransferase TrmFO</fullName>
        <ecNumber evidence="10">2.1.1.74</ecNumber>
    </recommendedName>
    <alternativeName>
        <fullName evidence="10">Folate-dependent tRNA (uracil-5-)-methyltransferase</fullName>
    </alternativeName>
    <alternativeName>
        <fullName evidence="10">Folate-dependent tRNA(M-5-U54)-methyltransferase</fullName>
    </alternativeName>
</protein>
<comment type="catalytic activity">
    <reaction evidence="10">
        <text>uridine(54) in tRNA + (6R)-5,10-methylene-5,6,7,8-tetrahydrofolate + NADPH + H(+) = 5-methyluridine(54) in tRNA + (6S)-5,6,7,8-tetrahydrofolate + NADP(+)</text>
        <dbReference type="Rhea" id="RHEA:62372"/>
        <dbReference type="Rhea" id="RHEA-COMP:10167"/>
        <dbReference type="Rhea" id="RHEA-COMP:10193"/>
        <dbReference type="ChEBI" id="CHEBI:15378"/>
        <dbReference type="ChEBI" id="CHEBI:15636"/>
        <dbReference type="ChEBI" id="CHEBI:57453"/>
        <dbReference type="ChEBI" id="CHEBI:57783"/>
        <dbReference type="ChEBI" id="CHEBI:58349"/>
        <dbReference type="ChEBI" id="CHEBI:65315"/>
        <dbReference type="ChEBI" id="CHEBI:74447"/>
        <dbReference type="EC" id="2.1.1.74"/>
    </reaction>
</comment>
<evidence type="ECO:0000259" key="11">
    <source>
        <dbReference type="Pfam" id="PF01134"/>
    </source>
</evidence>
<organism evidence="12 13">
    <name type="scientific">Gehongia tenuis</name>
    <dbReference type="NCBI Taxonomy" id="2763655"/>
    <lineage>
        <taxon>Bacteria</taxon>
        <taxon>Bacillati</taxon>
        <taxon>Bacillota</taxon>
        <taxon>Clostridia</taxon>
        <taxon>Christensenellales</taxon>
        <taxon>Christensenellaceae</taxon>
        <taxon>Gehongia</taxon>
    </lineage>
</organism>
<name>A0A926D3U4_9FIRM</name>
<comment type="subcellular location">
    <subcellularLocation>
        <location evidence="10">Cytoplasm</location>
    </subcellularLocation>
</comment>
<dbReference type="GO" id="GO:0002098">
    <property type="term" value="P:tRNA wobble uridine modification"/>
    <property type="evidence" value="ECO:0007669"/>
    <property type="project" value="TreeGrafter"/>
</dbReference>
<evidence type="ECO:0000256" key="2">
    <source>
        <dbReference type="ARBA" id="ARBA00022490"/>
    </source>
</evidence>
<reference evidence="12" key="1">
    <citation type="submission" date="2020-08" db="EMBL/GenBank/DDBJ databases">
        <title>Genome public.</title>
        <authorList>
            <person name="Liu C."/>
            <person name="Sun Q."/>
        </authorList>
    </citation>
    <scope>NUCLEOTIDE SEQUENCE</scope>
    <source>
        <strain evidence="12">NSJ-53</strain>
    </source>
</reference>
<dbReference type="SUPFAM" id="SSF51905">
    <property type="entry name" value="FAD/NAD(P)-binding domain"/>
    <property type="match status" value="1"/>
</dbReference>
<keyword evidence="4 10" id="KW-0285">Flavoprotein</keyword>
<evidence type="ECO:0000313" key="12">
    <source>
        <dbReference type="EMBL" id="MBC8530992.1"/>
    </source>
</evidence>
<proteinExistence type="inferred from homology"/>
<evidence type="ECO:0000256" key="7">
    <source>
        <dbReference type="ARBA" id="ARBA00022827"/>
    </source>
</evidence>
<comment type="catalytic activity">
    <reaction evidence="10">
        <text>uridine(54) in tRNA + (6R)-5,10-methylene-5,6,7,8-tetrahydrofolate + NADH + H(+) = 5-methyluridine(54) in tRNA + (6S)-5,6,7,8-tetrahydrofolate + NAD(+)</text>
        <dbReference type="Rhea" id="RHEA:16873"/>
        <dbReference type="Rhea" id="RHEA-COMP:10167"/>
        <dbReference type="Rhea" id="RHEA-COMP:10193"/>
        <dbReference type="ChEBI" id="CHEBI:15378"/>
        <dbReference type="ChEBI" id="CHEBI:15636"/>
        <dbReference type="ChEBI" id="CHEBI:57453"/>
        <dbReference type="ChEBI" id="CHEBI:57540"/>
        <dbReference type="ChEBI" id="CHEBI:57945"/>
        <dbReference type="ChEBI" id="CHEBI:65315"/>
        <dbReference type="ChEBI" id="CHEBI:74447"/>
        <dbReference type="EC" id="2.1.1.74"/>
    </reaction>
</comment>
<evidence type="ECO:0000256" key="8">
    <source>
        <dbReference type="ARBA" id="ARBA00022857"/>
    </source>
</evidence>
<evidence type="ECO:0000256" key="9">
    <source>
        <dbReference type="ARBA" id="ARBA00023027"/>
    </source>
</evidence>
<feature type="binding site" evidence="10">
    <location>
        <begin position="7"/>
        <end position="12"/>
    </location>
    <ligand>
        <name>FAD</name>
        <dbReference type="ChEBI" id="CHEBI:57692"/>
    </ligand>
</feature>
<gene>
    <name evidence="10 12" type="primary">trmFO</name>
    <name evidence="12" type="ORF">H8696_03930</name>
</gene>
<keyword evidence="9 10" id="KW-0520">NAD</keyword>
<dbReference type="InterPro" id="IPR036188">
    <property type="entry name" value="FAD/NAD-bd_sf"/>
</dbReference>
<dbReference type="NCBIfam" id="TIGR00137">
    <property type="entry name" value="gid_trmFO"/>
    <property type="match status" value="1"/>
</dbReference>
<evidence type="ECO:0000256" key="10">
    <source>
        <dbReference type="HAMAP-Rule" id="MF_01037"/>
    </source>
</evidence>
<dbReference type="EMBL" id="JACRSR010000001">
    <property type="protein sequence ID" value="MBC8530992.1"/>
    <property type="molecule type" value="Genomic_DNA"/>
</dbReference>
<keyword evidence="13" id="KW-1185">Reference proteome</keyword>
<dbReference type="InterPro" id="IPR040131">
    <property type="entry name" value="MnmG_N"/>
</dbReference>
<keyword evidence="7 10" id="KW-0274">FAD</keyword>
<dbReference type="Pfam" id="PF01134">
    <property type="entry name" value="GIDA"/>
    <property type="match status" value="1"/>
</dbReference>
<evidence type="ECO:0000256" key="6">
    <source>
        <dbReference type="ARBA" id="ARBA00022694"/>
    </source>
</evidence>
<comment type="function">
    <text evidence="10">Catalyzes the folate-dependent formation of 5-methyl-uridine at position 54 (M-5-U54) in all tRNAs.</text>
</comment>
<dbReference type="InterPro" id="IPR004417">
    <property type="entry name" value="TrmFO"/>
</dbReference>